<gene>
    <name evidence="7" type="ORF">AAHA92_10556</name>
</gene>
<dbReference type="Pfam" id="PF00249">
    <property type="entry name" value="Myb_DNA-binding"/>
    <property type="match status" value="1"/>
</dbReference>
<feature type="compositionally biased region" description="Basic and acidic residues" evidence="5">
    <location>
        <begin position="1"/>
        <end position="10"/>
    </location>
</feature>
<dbReference type="InterPro" id="IPR006447">
    <property type="entry name" value="Myb_dom_plants"/>
</dbReference>
<keyword evidence="4" id="KW-0539">Nucleus</keyword>
<protein>
    <recommendedName>
        <fullName evidence="6">HTH myb-type domain-containing protein</fullName>
    </recommendedName>
</protein>
<evidence type="ECO:0000256" key="3">
    <source>
        <dbReference type="ARBA" id="ARBA00023163"/>
    </source>
</evidence>
<dbReference type="InterPro" id="IPR017930">
    <property type="entry name" value="Myb_dom"/>
</dbReference>
<comment type="subcellular location">
    <subcellularLocation>
        <location evidence="1">Nucleus</location>
    </subcellularLocation>
</comment>
<dbReference type="Proteomes" id="UP001567538">
    <property type="component" value="Unassembled WGS sequence"/>
</dbReference>
<evidence type="ECO:0000256" key="1">
    <source>
        <dbReference type="ARBA" id="ARBA00004123"/>
    </source>
</evidence>
<accession>A0ABD1HVS6</accession>
<evidence type="ECO:0000313" key="7">
    <source>
        <dbReference type="EMBL" id="KAL1560337.1"/>
    </source>
</evidence>
<dbReference type="GO" id="GO:0005634">
    <property type="term" value="C:nucleus"/>
    <property type="evidence" value="ECO:0007669"/>
    <property type="project" value="UniProtKB-SubCell"/>
</dbReference>
<keyword evidence="2" id="KW-0805">Transcription regulation</keyword>
<feature type="domain" description="HTH myb-type" evidence="6">
    <location>
        <begin position="76"/>
        <end position="136"/>
    </location>
</feature>
<evidence type="ECO:0000256" key="4">
    <source>
        <dbReference type="ARBA" id="ARBA00023242"/>
    </source>
</evidence>
<feature type="compositionally biased region" description="Low complexity" evidence="5">
    <location>
        <begin position="13"/>
        <end position="26"/>
    </location>
</feature>
<dbReference type="InterPro" id="IPR046955">
    <property type="entry name" value="PHR1-like"/>
</dbReference>
<keyword evidence="8" id="KW-1185">Reference proteome</keyword>
<feature type="region of interest" description="Disordered" evidence="5">
    <location>
        <begin position="1"/>
        <end position="69"/>
    </location>
</feature>
<comment type="caution">
    <text evidence="7">The sequence shown here is derived from an EMBL/GenBank/DDBJ whole genome shotgun (WGS) entry which is preliminary data.</text>
</comment>
<dbReference type="PANTHER" id="PTHR31314:SF174">
    <property type="entry name" value="OS02G0241200 PROTEIN"/>
    <property type="match status" value="1"/>
</dbReference>
<evidence type="ECO:0000313" key="8">
    <source>
        <dbReference type="Proteomes" id="UP001567538"/>
    </source>
</evidence>
<dbReference type="PROSITE" id="PS51294">
    <property type="entry name" value="HTH_MYB"/>
    <property type="match status" value="1"/>
</dbReference>
<sequence length="357" mass="40514">MRLSGEEVKKMAAASSDSSENLSSIDLNEDAGSNNVVGDPMVEMSGISIQEGEQGRSEDDNEDGKDKKNAVRQYVRSKMPRLRWTPDLHLSFVHAIERLGGQERATPKAVLQLMNVRGLSISHVKSHLQMYRSKKLDESGRVIGQANRIYIQGRGYFSTSTSPYTEKCTPFRELRMENGGIVFSRSSNNQLDHNYDQTKPLSSYRYHPWSSYRHEPKVRVGPGLISEVGTLEKRPISSRIQEGRRWLQDQAKEKEISKSDSIWNLRPLYSRWNSNSIDNIRINYHQKSSFVASHNSKPFNFENPLRLQMNEERKWFPVDSKLGLSLSLSSNSKDGANHSDINTKLSLALTPHSSTAT</sequence>
<dbReference type="FunFam" id="1.10.10.60:FF:000002">
    <property type="entry name" value="Myb family transcription factor"/>
    <property type="match status" value="1"/>
</dbReference>
<dbReference type="EMBL" id="JBEAFC010000004">
    <property type="protein sequence ID" value="KAL1560337.1"/>
    <property type="molecule type" value="Genomic_DNA"/>
</dbReference>
<proteinExistence type="predicted"/>
<evidence type="ECO:0000256" key="2">
    <source>
        <dbReference type="ARBA" id="ARBA00023015"/>
    </source>
</evidence>
<dbReference type="AlphaFoldDB" id="A0ABD1HVS6"/>
<evidence type="ECO:0000256" key="5">
    <source>
        <dbReference type="SAM" id="MobiDB-lite"/>
    </source>
</evidence>
<reference evidence="7 8" key="1">
    <citation type="submission" date="2024-06" db="EMBL/GenBank/DDBJ databases">
        <title>A chromosome level genome sequence of Diviner's sage (Salvia divinorum).</title>
        <authorList>
            <person name="Ford S.A."/>
            <person name="Ro D.-K."/>
            <person name="Ness R.W."/>
            <person name="Phillips M.A."/>
        </authorList>
    </citation>
    <scope>NUCLEOTIDE SEQUENCE [LARGE SCALE GENOMIC DNA]</scope>
    <source>
        <strain evidence="7">SAF-2024a</strain>
        <tissue evidence="7">Leaf</tissue>
    </source>
</reference>
<feature type="compositionally biased region" description="Basic and acidic residues" evidence="5">
    <location>
        <begin position="53"/>
        <end position="69"/>
    </location>
</feature>
<dbReference type="PANTHER" id="PTHR31314">
    <property type="entry name" value="MYB FAMILY TRANSCRIPTION FACTOR PHL7-LIKE"/>
    <property type="match status" value="1"/>
</dbReference>
<organism evidence="7 8">
    <name type="scientific">Salvia divinorum</name>
    <name type="common">Maria pastora</name>
    <name type="synonym">Diviner's sage</name>
    <dbReference type="NCBI Taxonomy" id="28513"/>
    <lineage>
        <taxon>Eukaryota</taxon>
        <taxon>Viridiplantae</taxon>
        <taxon>Streptophyta</taxon>
        <taxon>Embryophyta</taxon>
        <taxon>Tracheophyta</taxon>
        <taxon>Spermatophyta</taxon>
        <taxon>Magnoliopsida</taxon>
        <taxon>eudicotyledons</taxon>
        <taxon>Gunneridae</taxon>
        <taxon>Pentapetalae</taxon>
        <taxon>asterids</taxon>
        <taxon>lamiids</taxon>
        <taxon>Lamiales</taxon>
        <taxon>Lamiaceae</taxon>
        <taxon>Nepetoideae</taxon>
        <taxon>Mentheae</taxon>
        <taxon>Salviinae</taxon>
        <taxon>Salvia</taxon>
        <taxon>Salvia subgen. Calosphace</taxon>
    </lineage>
</organism>
<name>A0ABD1HVS6_SALDI</name>
<dbReference type="NCBIfam" id="TIGR01557">
    <property type="entry name" value="myb_SHAQKYF"/>
    <property type="match status" value="1"/>
</dbReference>
<evidence type="ECO:0000259" key="6">
    <source>
        <dbReference type="PROSITE" id="PS51294"/>
    </source>
</evidence>
<dbReference type="InterPro" id="IPR009057">
    <property type="entry name" value="Homeodomain-like_sf"/>
</dbReference>
<keyword evidence="3" id="KW-0804">Transcription</keyword>
<dbReference type="Gene3D" id="1.10.10.60">
    <property type="entry name" value="Homeodomain-like"/>
    <property type="match status" value="1"/>
</dbReference>
<dbReference type="InterPro" id="IPR001005">
    <property type="entry name" value="SANT/Myb"/>
</dbReference>
<dbReference type="SUPFAM" id="SSF46689">
    <property type="entry name" value="Homeodomain-like"/>
    <property type="match status" value="1"/>
</dbReference>